<dbReference type="Pfam" id="PF08240">
    <property type="entry name" value="ADH_N"/>
    <property type="match status" value="1"/>
</dbReference>
<gene>
    <name evidence="3" type="ORF">S01H1_63080</name>
</gene>
<reference evidence="3" key="1">
    <citation type="journal article" date="2014" name="Front. Microbiol.">
        <title>High frequency of phylogenetically diverse reductive dehalogenase-homologous genes in deep subseafloor sedimentary metagenomes.</title>
        <authorList>
            <person name="Kawai M."/>
            <person name="Futagami T."/>
            <person name="Toyoda A."/>
            <person name="Takaki Y."/>
            <person name="Nishi S."/>
            <person name="Hori S."/>
            <person name="Arai W."/>
            <person name="Tsubouchi T."/>
            <person name="Morono Y."/>
            <person name="Uchiyama I."/>
            <person name="Ito T."/>
            <person name="Fujiyama A."/>
            <person name="Inagaki F."/>
            <person name="Takami H."/>
        </authorList>
    </citation>
    <scope>NUCLEOTIDE SEQUENCE</scope>
    <source>
        <strain evidence="3">Expedition CK06-06</strain>
    </source>
</reference>
<feature type="non-terminal residue" evidence="3">
    <location>
        <position position="186"/>
    </location>
</feature>
<evidence type="ECO:0000313" key="3">
    <source>
        <dbReference type="EMBL" id="GAG32703.1"/>
    </source>
</evidence>
<proteinExistence type="predicted"/>
<keyword evidence="1" id="KW-0560">Oxidoreductase</keyword>
<dbReference type="InterPro" id="IPR013154">
    <property type="entry name" value="ADH-like_N"/>
</dbReference>
<dbReference type="EMBL" id="BARS01041483">
    <property type="protein sequence ID" value="GAG32703.1"/>
    <property type="molecule type" value="Genomic_DNA"/>
</dbReference>
<feature type="domain" description="Alcohol dehydrogenase-like N-terminal" evidence="2">
    <location>
        <begin position="33"/>
        <end position="149"/>
    </location>
</feature>
<sequence length="186" mass="20250">MSPEIPKTQTSVQLVGPDKLVLNENKAVPSPRPYQILAKAEAVGLCFSDLKLLKQFDSHVRKGPVVSGIEPQILNEIPSYVPHATPTVPGHETVVRVCAIGERVESARVGGRYLVQTDYRWLHTASSNAAFGYNFEGALQEYVLMDERVTLSPEGDSMLIPVSEELSASAVALVEPWACVEDAYAS</sequence>
<protein>
    <recommendedName>
        <fullName evidence="2">Alcohol dehydrogenase-like N-terminal domain-containing protein</fullName>
    </recommendedName>
</protein>
<dbReference type="Gene3D" id="3.90.180.10">
    <property type="entry name" value="Medium-chain alcohol dehydrogenases, catalytic domain"/>
    <property type="match status" value="1"/>
</dbReference>
<evidence type="ECO:0000259" key="2">
    <source>
        <dbReference type="Pfam" id="PF08240"/>
    </source>
</evidence>
<evidence type="ECO:0000256" key="1">
    <source>
        <dbReference type="ARBA" id="ARBA00023002"/>
    </source>
</evidence>
<organism evidence="3">
    <name type="scientific">marine sediment metagenome</name>
    <dbReference type="NCBI Taxonomy" id="412755"/>
    <lineage>
        <taxon>unclassified sequences</taxon>
        <taxon>metagenomes</taxon>
        <taxon>ecological metagenomes</taxon>
    </lineage>
</organism>
<dbReference type="InterPro" id="IPR011032">
    <property type="entry name" value="GroES-like_sf"/>
</dbReference>
<comment type="caution">
    <text evidence="3">The sequence shown here is derived from an EMBL/GenBank/DDBJ whole genome shotgun (WGS) entry which is preliminary data.</text>
</comment>
<dbReference type="PANTHER" id="PTHR43189:SF1">
    <property type="entry name" value="ZINC-TYPE ALCOHOL DEHYDROGENASE-LIKE PROTEIN C1198.01"/>
    <property type="match status" value="1"/>
</dbReference>
<dbReference type="GO" id="GO:0016491">
    <property type="term" value="F:oxidoreductase activity"/>
    <property type="evidence" value="ECO:0007669"/>
    <property type="project" value="UniProtKB-KW"/>
</dbReference>
<dbReference type="PANTHER" id="PTHR43189">
    <property type="entry name" value="ZINC-TYPE ALCOHOL DEHYDROGENASE-LIKE PROTEIN C1198.01-RELATED"/>
    <property type="match status" value="1"/>
</dbReference>
<name>X0X7S1_9ZZZZ</name>
<dbReference type="SUPFAM" id="SSF50129">
    <property type="entry name" value="GroES-like"/>
    <property type="match status" value="1"/>
</dbReference>
<dbReference type="AlphaFoldDB" id="X0X7S1"/>
<accession>X0X7S1</accession>